<dbReference type="PROSITE" id="PS50071">
    <property type="entry name" value="HOMEOBOX_2"/>
    <property type="match status" value="1"/>
</dbReference>
<organism evidence="11 12">
    <name type="scientific">Plakobranchus ocellatus</name>
    <dbReference type="NCBI Taxonomy" id="259542"/>
    <lineage>
        <taxon>Eukaryota</taxon>
        <taxon>Metazoa</taxon>
        <taxon>Spiralia</taxon>
        <taxon>Lophotrochozoa</taxon>
        <taxon>Mollusca</taxon>
        <taxon>Gastropoda</taxon>
        <taxon>Heterobranchia</taxon>
        <taxon>Euthyneura</taxon>
        <taxon>Panpulmonata</taxon>
        <taxon>Sacoglossa</taxon>
        <taxon>Placobranchoidea</taxon>
        <taxon>Plakobranchidae</taxon>
        <taxon>Plakobranchus</taxon>
    </lineage>
</organism>
<dbReference type="InterPro" id="IPR001356">
    <property type="entry name" value="HD"/>
</dbReference>
<gene>
    <name evidence="11" type="ORF">PoB_000244500</name>
</gene>
<comment type="subcellular location">
    <subcellularLocation>
        <location evidence="1 7 8">Nucleus</location>
    </subcellularLocation>
</comment>
<comment type="caution">
    <text evidence="11">The sequence shown here is derived from an EMBL/GenBank/DDBJ whole genome shotgun (WGS) entry which is preliminary data.</text>
</comment>
<dbReference type="CDD" id="cd00086">
    <property type="entry name" value="homeodomain"/>
    <property type="match status" value="1"/>
</dbReference>
<evidence type="ECO:0000256" key="7">
    <source>
        <dbReference type="PROSITE-ProRule" id="PRU00108"/>
    </source>
</evidence>
<keyword evidence="4 7" id="KW-0371">Homeobox</keyword>
<dbReference type="PRINTS" id="PR00031">
    <property type="entry name" value="HTHREPRESSR"/>
</dbReference>
<feature type="domain" description="Homeobox" evidence="10">
    <location>
        <begin position="105"/>
        <end position="165"/>
    </location>
</feature>
<dbReference type="InterPro" id="IPR009057">
    <property type="entry name" value="Homeodomain-like_sf"/>
</dbReference>
<sequence length="412" mass="44712">MRPSLEENVRLGFGFCIQPVHDKVISGFQALRQARAPVAGLGPATEGSLQISGCGSKSVYGHSLPPLQRRWSWQPLKLYLHRKGVISIDELDCQYFDDSPTDYNGQVRRYRTAFTKEQIGALEKEFARENYISRPKRCELASSMGLPESTIKVWFQNRRMKDKRQRMAVAWPYGIPPDPHLYAYLAAAAASYPYGFAASSQLAAHSASLGHLAAQHEHHASLPAHSLPPSHQHPGQHLPPPPHLAASHLLQSRFPATPAPPGSGTGIPPSRILLPASSPPPPHPPPSSSSASTSPSSASLPTSSESAATPIRLAPSNERQHLFSAFQIPGSMSSLTSAPTAADLQHKHNLTQQQHQQLLALGQQELMTSPFHKHPARLFEPGSPFLHGGVLTPSPLPAFPTLGLPRHLPPLI</sequence>
<dbReference type="GO" id="GO:0005634">
    <property type="term" value="C:nucleus"/>
    <property type="evidence" value="ECO:0007669"/>
    <property type="project" value="UniProtKB-SubCell"/>
</dbReference>
<protein>
    <submittedName>
        <fullName evidence="11">Homeobox even-skipped homolog protein 2</fullName>
    </submittedName>
</protein>
<evidence type="ECO:0000256" key="9">
    <source>
        <dbReference type="SAM" id="MobiDB-lite"/>
    </source>
</evidence>
<proteinExistence type="inferred from homology"/>
<accession>A0AAV3XZQ1</accession>
<evidence type="ECO:0000256" key="3">
    <source>
        <dbReference type="ARBA" id="ARBA00023125"/>
    </source>
</evidence>
<feature type="compositionally biased region" description="Low complexity" evidence="9">
    <location>
        <begin position="225"/>
        <end position="236"/>
    </location>
</feature>
<dbReference type="InterPro" id="IPR052002">
    <property type="entry name" value="Even-skipped_HD"/>
</dbReference>
<feature type="compositionally biased region" description="Pro residues" evidence="9">
    <location>
        <begin position="277"/>
        <end position="287"/>
    </location>
</feature>
<feature type="DNA-binding region" description="Homeobox" evidence="7">
    <location>
        <begin position="107"/>
        <end position="166"/>
    </location>
</feature>
<evidence type="ECO:0000256" key="4">
    <source>
        <dbReference type="ARBA" id="ARBA00023155"/>
    </source>
</evidence>
<dbReference type="InterPro" id="IPR000047">
    <property type="entry name" value="HTH_motif"/>
</dbReference>
<evidence type="ECO:0000256" key="6">
    <source>
        <dbReference type="ARBA" id="ARBA00038449"/>
    </source>
</evidence>
<dbReference type="SMART" id="SM00389">
    <property type="entry name" value="HOX"/>
    <property type="match status" value="1"/>
</dbReference>
<dbReference type="PROSITE" id="PS00027">
    <property type="entry name" value="HOMEOBOX_1"/>
    <property type="match status" value="1"/>
</dbReference>
<reference evidence="11 12" key="1">
    <citation type="journal article" date="2021" name="Elife">
        <title>Chloroplast acquisition without the gene transfer in kleptoplastic sea slugs, Plakobranchus ocellatus.</title>
        <authorList>
            <person name="Maeda T."/>
            <person name="Takahashi S."/>
            <person name="Yoshida T."/>
            <person name="Shimamura S."/>
            <person name="Takaki Y."/>
            <person name="Nagai Y."/>
            <person name="Toyoda A."/>
            <person name="Suzuki Y."/>
            <person name="Arimoto A."/>
            <person name="Ishii H."/>
            <person name="Satoh N."/>
            <person name="Nishiyama T."/>
            <person name="Hasebe M."/>
            <person name="Maruyama T."/>
            <person name="Minagawa J."/>
            <person name="Obokata J."/>
            <person name="Shigenobu S."/>
        </authorList>
    </citation>
    <scope>NUCLEOTIDE SEQUENCE [LARGE SCALE GENOMIC DNA]</scope>
</reference>
<dbReference type="AlphaFoldDB" id="A0AAV3XZQ1"/>
<dbReference type="GO" id="GO:0000978">
    <property type="term" value="F:RNA polymerase II cis-regulatory region sequence-specific DNA binding"/>
    <property type="evidence" value="ECO:0007669"/>
    <property type="project" value="TreeGrafter"/>
</dbReference>
<dbReference type="GO" id="GO:0000981">
    <property type="term" value="F:DNA-binding transcription factor activity, RNA polymerase II-specific"/>
    <property type="evidence" value="ECO:0007669"/>
    <property type="project" value="InterPro"/>
</dbReference>
<keyword evidence="2" id="KW-0217">Developmental protein</keyword>
<dbReference type="Proteomes" id="UP000735302">
    <property type="component" value="Unassembled WGS sequence"/>
</dbReference>
<evidence type="ECO:0000313" key="12">
    <source>
        <dbReference type="Proteomes" id="UP000735302"/>
    </source>
</evidence>
<keyword evidence="12" id="KW-1185">Reference proteome</keyword>
<keyword evidence="3 7" id="KW-0238">DNA-binding</keyword>
<evidence type="ECO:0000256" key="1">
    <source>
        <dbReference type="ARBA" id="ARBA00004123"/>
    </source>
</evidence>
<evidence type="ECO:0000256" key="8">
    <source>
        <dbReference type="RuleBase" id="RU000682"/>
    </source>
</evidence>
<dbReference type="Pfam" id="PF00046">
    <property type="entry name" value="Homeodomain"/>
    <property type="match status" value="1"/>
</dbReference>
<evidence type="ECO:0000256" key="5">
    <source>
        <dbReference type="ARBA" id="ARBA00023242"/>
    </source>
</evidence>
<dbReference type="SUPFAM" id="SSF46689">
    <property type="entry name" value="Homeodomain-like"/>
    <property type="match status" value="1"/>
</dbReference>
<dbReference type="InterPro" id="IPR017970">
    <property type="entry name" value="Homeobox_CS"/>
</dbReference>
<name>A0AAV3XZQ1_9GAST</name>
<evidence type="ECO:0000259" key="10">
    <source>
        <dbReference type="PROSITE" id="PS50071"/>
    </source>
</evidence>
<dbReference type="Gene3D" id="1.10.10.60">
    <property type="entry name" value="Homeodomain-like"/>
    <property type="match status" value="1"/>
</dbReference>
<feature type="region of interest" description="Disordered" evidence="9">
    <location>
        <begin position="214"/>
        <end position="307"/>
    </location>
</feature>
<feature type="compositionally biased region" description="Low complexity" evidence="9">
    <location>
        <begin position="266"/>
        <end position="276"/>
    </location>
</feature>
<dbReference type="PANTHER" id="PTHR46294">
    <property type="entry name" value="SEGMENTATION PROTEIN EVEN-SKIPPED"/>
    <property type="match status" value="1"/>
</dbReference>
<evidence type="ECO:0000256" key="2">
    <source>
        <dbReference type="ARBA" id="ARBA00022473"/>
    </source>
</evidence>
<evidence type="ECO:0000313" key="11">
    <source>
        <dbReference type="EMBL" id="GFN75939.1"/>
    </source>
</evidence>
<dbReference type="PANTHER" id="PTHR46294:SF4">
    <property type="entry name" value="SEGMENTATION PROTEIN EVEN-SKIPPED"/>
    <property type="match status" value="1"/>
</dbReference>
<feature type="compositionally biased region" description="Low complexity" evidence="9">
    <location>
        <begin position="288"/>
        <end position="307"/>
    </location>
</feature>
<dbReference type="EMBL" id="BLXT01000311">
    <property type="protein sequence ID" value="GFN75939.1"/>
    <property type="molecule type" value="Genomic_DNA"/>
</dbReference>
<keyword evidence="5 7" id="KW-0539">Nucleus</keyword>
<comment type="similarity">
    <text evidence="6">Belongs to the even-skipped homeobox family.</text>
</comment>